<dbReference type="Proteomes" id="UP000262802">
    <property type="component" value="Chromosome"/>
</dbReference>
<evidence type="ECO:0000313" key="4">
    <source>
        <dbReference type="Proteomes" id="UP000262802"/>
    </source>
</evidence>
<keyword evidence="4" id="KW-1185">Reference proteome</keyword>
<feature type="chain" id="PRO_5017761693" evidence="1">
    <location>
        <begin position="21"/>
        <end position="219"/>
    </location>
</feature>
<evidence type="ECO:0000259" key="2">
    <source>
        <dbReference type="Pfam" id="PF13568"/>
    </source>
</evidence>
<protein>
    <submittedName>
        <fullName evidence="3">PorT family protein</fullName>
    </submittedName>
</protein>
<evidence type="ECO:0000313" key="3">
    <source>
        <dbReference type="EMBL" id="AYA38347.1"/>
    </source>
</evidence>
<accession>A0A3B7RVE8</accession>
<keyword evidence="1" id="KW-0732">Signal</keyword>
<dbReference type="AlphaFoldDB" id="A0A3B7RVE8"/>
<dbReference type="OrthoDB" id="838174at2"/>
<dbReference type="EMBL" id="CP032317">
    <property type="protein sequence ID" value="AYA38347.1"/>
    <property type="molecule type" value="Genomic_DNA"/>
</dbReference>
<dbReference type="InterPro" id="IPR025665">
    <property type="entry name" value="Beta-barrel_OMP_2"/>
</dbReference>
<feature type="domain" description="Outer membrane protein beta-barrel" evidence="2">
    <location>
        <begin position="19"/>
        <end position="190"/>
    </location>
</feature>
<dbReference type="Pfam" id="PF13568">
    <property type="entry name" value="OMP_b-brl_2"/>
    <property type="match status" value="1"/>
</dbReference>
<dbReference type="RefSeq" id="WP_119445895.1">
    <property type="nucleotide sequence ID" value="NZ_CP032317.1"/>
</dbReference>
<organism evidence="3 4">
    <name type="scientific">Hymenobacter oligotrophus</name>
    <dbReference type="NCBI Taxonomy" id="2319843"/>
    <lineage>
        <taxon>Bacteria</taxon>
        <taxon>Pseudomonadati</taxon>
        <taxon>Bacteroidota</taxon>
        <taxon>Cytophagia</taxon>
        <taxon>Cytophagales</taxon>
        <taxon>Hymenobacteraceae</taxon>
        <taxon>Hymenobacter</taxon>
    </lineage>
</organism>
<reference evidence="3 4" key="1">
    <citation type="submission" date="2018-09" db="EMBL/GenBank/DDBJ databases">
        <title>Hymenobacter medium sp. nov., isolated from R2A medium.</title>
        <authorList>
            <person name="Yingchao G."/>
        </authorList>
    </citation>
    <scope>NUCLEOTIDE SEQUENCE [LARGE SCALE GENOMIC DNA]</scope>
    <source>
        <strain evidence="4">sh-6</strain>
    </source>
</reference>
<gene>
    <name evidence="3" type="ORF">D3Y59_15630</name>
</gene>
<feature type="signal peptide" evidence="1">
    <location>
        <begin position="1"/>
        <end position="20"/>
    </location>
</feature>
<sequence length="219" mass="23704">MKKLLLLALLALGGAAAAQAQDIRLGLKAGVNYSNLAGDLTDENRYDSKIGPHAGLMVNIGLTDDNFLSVQPELLYSQKGFKYADNSYTDVFGNRIKETGKVNYNYLDVPILLKINADGITFEAGPQVGYLLSVSNNVKREVNGNVVNNSSNYDNLDNAQRTELGYAAGVGYQSDSGLLVGLRYNGGLSKYGKKDAAQNEFSNARNSTFMLSLGYFFGK</sequence>
<name>A0A3B7RVE8_9BACT</name>
<proteinExistence type="predicted"/>
<evidence type="ECO:0000256" key="1">
    <source>
        <dbReference type="SAM" id="SignalP"/>
    </source>
</evidence>
<dbReference type="KEGG" id="hyh:D3Y59_15630"/>